<organism evidence="2 3">
    <name type="scientific">Prevotella bivia</name>
    <dbReference type="NCBI Taxonomy" id="28125"/>
    <lineage>
        <taxon>Bacteria</taxon>
        <taxon>Pseudomonadati</taxon>
        <taxon>Bacteroidota</taxon>
        <taxon>Bacteroidia</taxon>
        <taxon>Bacteroidales</taxon>
        <taxon>Prevotellaceae</taxon>
        <taxon>Prevotella</taxon>
    </lineage>
</organism>
<dbReference type="PANTHER" id="PTHR37833:SF1">
    <property type="entry name" value="SIGNAL PEPTIDE PROTEIN"/>
    <property type="match status" value="1"/>
</dbReference>
<feature type="chain" id="PRO_5007480887" description="DUF1573 domain-containing protein" evidence="1">
    <location>
        <begin position="24"/>
        <end position="131"/>
    </location>
</feature>
<dbReference type="STRING" id="28125.HMPREF3202_02399"/>
<dbReference type="PATRIC" id="fig|28125.4.peg.2393"/>
<dbReference type="InterPro" id="IPR013783">
    <property type="entry name" value="Ig-like_fold"/>
</dbReference>
<keyword evidence="1" id="KW-0732">Signal</keyword>
<evidence type="ECO:0008006" key="4">
    <source>
        <dbReference type="Google" id="ProtNLM"/>
    </source>
</evidence>
<protein>
    <recommendedName>
        <fullName evidence="4">DUF1573 domain-containing protein</fullName>
    </recommendedName>
</protein>
<dbReference type="EMBL" id="LTAG01000133">
    <property type="protein sequence ID" value="KXO14672.1"/>
    <property type="molecule type" value="Genomic_DNA"/>
</dbReference>
<reference evidence="2 3" key="1">
    <citation type="submission" date="2016-02" db="EMBL/GenBank/DDBJ databases">
        <authorList>
            <person name="Wen L."/>
            <person name="He K."/>
            <person name="Yang H."/>
        </authorList>
    </citation>
    <scope>NUCLEOTIDE SEQUENCE [LARGE SCALE GENOMIC DNA]</scope>
    <source>
        <strain evidence="2 3">GED7880</strain>
    </source>
</reference>
<dbReference type="eggNOG" id="ENOG5031NHZ">
    <property type="taxonomic scope" value="Bacteria"/>
</dbReference>
<evidence type="ECO:0000313" key="3">
    <source>
        <dbReference type="Proteomes" id="UP000070093"/>
    </source>
</evidence>
<sequence length="131" mass="14654">MLDMKKVILMMLFAVLGFTTAMAQQNQAEIKFESLSHNFGTFSTSVPIHKTTFRFTNVGNAPLIINQVVASCGCTIPKYDKRPIAPGQKGTIEVIYNGKDRFPGKFRKSITVRTNGKTEMTRLYIEGVMND</sequence>
<dbReference type="Pfam" id="PF07610">
    <property type="entry name" value="DUF1573"/>
    <property type="match status" value="1"/>
</dbReference>
<proteinExistence type="predicted"/>
<evidence type="ECO:0000313" key="2">
    <source>
        <dbReference type="EMBL" id="KXO14672.1"/>
    </source>
</evidence>
<accession>A0A137SQH5</accession>
<gene>
    <name evidence="2" type="ORF">HMPREF3202_02399</name>
</gene>
<dbReference type="Gene3D" id="2.60.40.10">
    <property type="entry name" value="Immunoglobulins"/>
    <property type="match status" value="1"/>
</dbReference>
<dbReference type="AlphaFoldDB" id="A0A137SQH5"/>
<dbReference type="Proteomes" id="UP000070093">
    <property type="component" value="Unassembled WGS sequence"/>
</dbReference>
<comment type="caution">
    <text evidence="2">The sequence shown here is derived from an EMBL/GenBank/DDBJ whole genome shotgun (WGS) entry which is preliminary data.</text>
</comment>
<feature type="signal peptide" evidence="1">
    <location>
        <begin position="1"/>
        <end position="23"/>
    </location>
</feature>
<evidence type="ECO:0000256" key="1">
    <source>
        <dbReference type="SAM" id="SignalP"/>
    </source>
</evidence>
<name>A0A137SQH5_9BACT</name>
<dbReference type="PANTHER" id="PTHR37833">
    <property type="entry name" value="LIPOPROTEIN-RELATED"/>
    <property type="match status" value="1"/>
</dbReference>
<dbReference type="InterPro" id="IPR011467">
    <property type="entry name" value="DUF1573"/>
</dbReference>